<feature type="domain" description="Peptidase S1" evidence="8">
    <location>
        <begin position="167"/>
        <end position="419"/>
    </location>
</feature>
<feature type="compositionally biased region" description="Polar residues" evidence="6">
    <location>
        <begin position="44"/>
        <end position="57"/>
    </location>
</feature>
<evidence type="ECO:0000256" key="2">
    <source>
        <dbReference type="ARBA" id="ARBA00022525"/>
    </source>
</evidence>
<dbReference type="PRINTS" id="PR00722">
    <property type="entry name" value="CHYMOTRYPSIN"/>
</dbReference>
<evidence type="ECO:0000256" key="4">
    <source>
        <dbReference type="ARBA" id="ARBA00068096"/>
    </source>
</evidence>
<dbReference type="PANTHER" id="PTHR24258">
    <property type="entry name" value="SERINE PROTEASE-RELATED"/>
    <property type="match status" value="1"/>
</dbReference>
<dbReference type="EMBL" id="LJIJ01000357">
    <property type="protein sequence ID" value="ODM98405.1"/>
    <property type="molecule type" value="Genomic_DNA"/>
</dbReference>
<dbReference type="CDD" id="cd00190">
    <property type="entry name" value="Tryp_SPc"/>
    <property type="match status" value="1"/>
</dbReference>
<feature type="region of interest" description="Disordered" evidence="6">
    <location>
        <begin position="43"/>
        <end position="63"/>
    </location>
</feature>
<evidence type="ECO:0000313" key="10">
    <source>
        <dbReference type="Proteomes" id="UP000094527"/>
    </source>
</evidence>
<dbReference type="GO" id="GO:0004252">
    <property type="term" value="F:serine-type endopeptidase activity"/>
    <property type="evidence" value="ECO:0007669"/>
    <property type="project" value="InterPro"/>
</dbReference>
<protein>
    <recommendedName>
        <fullName evidence="4">Phenoloxidase-activating factor 2</fullName>
    </recommendedName>
    <alternativeName>
        <fullName evidence="5">Prophenoloxidase-activating factor II</fullName>
    </alternativeName>
</protein>
<reference evidence="9 10" key="1">
    <citation type="journal article" date="2016" name="Genome Biol. Evol.">
        <title>Gene Family Evolution Reflects Adaptation to Soil Environmental Stressors in the Genome of the Collembolan Orchesella cincta.</title>
        <authorList>
            <person name="Faddeeva-Vakhrusheva A."/>
            <person name="Derks M.F."/>
            <person name="Anvar S.Y."/>
            <person name="Agamennone V."/>
            <person name="Suring W."/>
            <person name="Smit S."/>
            <person name="van Straalen N.M."/>
            <person name="Roelofs D."/>
        </authorList>
    </citation>
    <scope>NUCLEOTIDE SEQUENCE [LARGE SCALE GENOMIC DNA]</scope>
    <source>
        <tissue evidence="9">Mixed pool</tissue>
    </source>
</reference>
<evidence type="ECO:0000256" key="7">
    <source>
        <dbReference type="SAM" id="SignalP"/>
    </source>
</evidence>
<keyword evidence="3" id="KW-1015">Disulfide bond</keyword>
<dbReference type="OMA" id="YLLQCCF"/>
<dbReference type="InterPro" id="IPR009003">
    <property type="entry name" value="Peptidase_S1_PA"/>
</dbReference>
<dbReference type="Gene3D" id="2.40.10.10">
    <property type="entry name" value="Trypsin-like serine proteases"/>
    <property type="match status" value="2"/>
</dbReference>
<evidence type="ECO:0000256" key="5">
    <source>
        <dbReference type="ARBA" id="ARBA00076468"/>
    </source>
</evidence>
<dbReference type="STRING" id="48709.A0A1D2N0H4"/>
<dbReference type="GO" id="GO:0005576">
    <property type="term" value="C:extracellular region"/>
    <property type="evidence" value="ECO:0007669"/>
    <property type="project" value="UniProtKB-SubCell"/>
</dbReference>
<evidence type="ECO:0000256" key="6">
    <source>
        <dbReference type="SAM" id="MobiDB-lite"/>
    </source>
</evidence>
<comment type="subcellular location">
    <subcellularLocation>
        <location evidence="1">Secreted</location>
    </subcellularLocation>
</comment>
<dbReference type="Pfam" id="PF00089">
    <property type="entry name" value="Trypsin"/>
    <property type="match status" value="1"/>
</dbReference>
<dbReference type="PROSITE" id="PS00134">
    <property type="entry name" value="TRYPSIN_HIS"/>
    <property type="match status" value="1"/>
</dbReference>
<dbReference type="AlphaFoldDB" id="A0A1D2N0H4"/>
<name>A0A1D2N0H4_ORCCI</name>
<evidence type="ECO:0000259" key="8">
    <source>
        <dbReference type="PROSITE" id="PS50240"/>
    </source>
</evidence>
<dbReference type="SMART" id="SM00020">
    <property type="entry name" value="Tryp_SPc"/>
    <property type="match status" value="1"/>
</dbReference>
<proteinExistence type="predicted"/>
<dbReference type="InterPro" id="IPR041515">
    <property type="entry name" value="PPAF-2-like_Clip"/>
</dbReference>
<comment type="caution">
    <text evidence="9">The sequence shown here is derived from an EMBL/GenBank/DDBJ whole genome shotgun (WGS) entry which is preliminary data.</text>
</comment>
<sequence length="435" mass="48038">MKLDLVLILSLCVSSIYASPVDEDALEDEDYDDQALIDAFLKQSGGSSSNPAPSTGGSKDVNSKEVAIKEDNKAVSPEVLQEQSPCVCVKYFLCNIDNGTVIENGDVLGLIDIRLGTGSEKTKNSPCDHYFDICCQSMRDTTPETRNPEFKHSVCGKRNVEGVGFRITGAVNQEAQFGEFPWMAAIVVQERQEGKAPLNVFLCGGSLIHPRVILTAAHCVYKKNAEDLKVRLGEWDTQTPDELYPHEDRFVVKMIIHEEFYPGALYNDVALLILNEDTTIAPNIDTVCLPPANVSFDGQRCFASGWGKDSFGQEGKYQVILKKIDMPVVPKSTCEKSLQRTRLGRYFRLHDSFVCAGGEKGRDTCRGDGGSPLVCKMPGSDYYVQYGIVAWGIGCGEEEIPGVYVNVPSFVPWISRKMAEAKFDTNYFKLSRTVS</sequence>
<dbReference type="InterPro" id="IPR018114">
    <property type="entry name" value="TRYPSIN_HIS"/>
</dbReference>
<dbReference type="GO" id="GO:0006508">
    <property type="term" value="P:proteolysis"/>
    <property type="evidence" value="ECO:0007669"/>
    <property type="project" value="InterPro"/>
</dbReference>
<dbReference type="InterPro" id="IPR001254">
    <property type="entry name" value="Trypsin_dom"/>
</dbReference>
<dbReference type="InterPro" id="IPR043504">
    <property type="entry name" value="Peptidase_S1_PA_chymotrypsin"/>
</dbReference>
<dbReference type="SUPFAM" id="SSF50494">
    <property type="entry name" value="Trypsin-like serine proteases"/>
    <property type="match status" value="1"/>
</dbReference>
<keyword evidence="2" id="KW-0964">Secreted</keyword>
<dbReference type="OrthoDB" id="6261922at2759"/>
<dbReference type="Pfam" id="PF18322">
    <property type="entry name" value="CLIP_1"/>
    <property type="match status" value="1"/>
</dbReference>
<dbReference type="InterPro" id="IPR001314">
    <property type="entry name" value="Peptidase_S1A"/>
</dbReference>
<dbReference type="FunFam" id="2.40.10.10:FF:000038">
    <property type="entry name" value="Serine protease"/>
    <property type="match status" value="1"/>
</dbReference>
<organism evidence="9 10">
    <name type="scientific">Orchesella cincta</name>
    <name type="common">Springtail</name>
    <name type="synonym">Podura cincta</name>
    <dbReference type="NCBI Taxonomy" id="48709"/>
    <lineage>
        <taxon>Eukaryota</taxon>
        <taxon>Metazoa</taxon>
        <taxon>Ecdysozoa</taxon>
        <taxon>Arthropoda</taxon>
        <taxon>Hexapoda</taxon>
        <taxon>Collembola</taxon>
        <taxon>Entomobryomorpha</taxon>
        <taxon>Entomobryoidea</taxon>
        <taxon>Orchesellidae</taxon>
        <taxon>Orchesellinae</taxon>
        <taxon>Orchesella</taxon>
    </lineage>
</organism>
<dbReference type="Proteomes" id="UP000094527">
    <property type="component" value="Unassembled WGS sequence"/>
</dbReference>
<evidence type="ECO:0000256" key="1">
    <source>
        <dbReference type="ARBA" id="ARBA00004613"/>
    </source>
</evidence>
<feature type="signal peptide" evidence="7">
    <location>
        <begin position="1"/>
        <end position="18"/>
    </location>
</feature>
<keyword evidence="10" id="KW-1185">Reference proteome</keyword>
<dbReference type="PANTHER" id="PTHR24258:SF129">
    <property type="entry name" value="LP15124P-RELATED"/>
    <property type="match status" value="1"/>
</dbReference>
<keyword evidence="7" id="KW-0732">Signal</keyword>
<evidence type="ECO:0000313" key="9">
    <source>
        <dbReference type="EMBL" id="ODM98405.1"/>
    </source>
</evidence>
<accession>A0A1D2N0H4</accession>
<feature type="chain" id="PRO_5008904835" description="Phenoloxidase-activating factor 2" evidence="7">
    <location>
        <begin position="19"/>
        <end position="435"/>
    </location>
</feature>
<gene>
    <name evidence="9" type="ORF">Ocin01_08274</name>
</gene>
<evidence type="ECO:0000256" key="3">
    <source>
        <dbReference type="ARBA" id="ARBA00023157"/>
    </source>
</evidence>
<dbReference type="PROSITE" id="PS50240">
    <property type="entry name" value="TRYPSIN_DOM"/>
    <property type="match status" value="1"/>
</dbReference>